<evidence type="ECO:0000259" key="2">
    <source>
        <dbReference type="Pfam" id="PF01609"/>
    </source>
</evidence>
<evidence type="ECO:0000313" key="3">
    <source>
        <dbReference type="EMBL" id="MFB9993238.1"/>
    </source>
</evidence>
<reference evidence="3 4" key="1">
    <citation type="submission" date="2024-09" db="EMBL/GenBank/DDBJ databases">
        <authorList>
            <person name="Sun Q."/>
            <person name="Mori K."/>
        </authorList>
    </citation>
    <scope>NUCLEOTIDE SEQUENCE [LARGE SCALE GENOMIC DNA]</scope>
    <source>
        <strain evidence="3 4">JCM 13503</strain>
    </source>
</reference>
<dbReference type="Pfam" id="PF01609">
    <property type="entry name" value="DDE_Tnp_1"/>
    <property type="match status" value="1"/>
</dbReference>
<proteinExistence type="predicted"/>
<dbReference type="SUPFAM" id="SSF53098">
    <property type="entry name" value="Ribonuclease H-like"/>
    <property type="match status" value="1"/>
</dbReference>
<feature type="domain" description="Transposase IS4-like" evidence="2">
    <location>
        <begin position="19"/>
        <end position="63"/>
    </location>
</feature>
<keyword evidence="4" id="KW-1185">Reference proteome</keyword>
<evidence type="ECO:0000313" key="4">
    <source>
        <dbReference type="Proteomes" id="UP001589733"/>
    </source>
</evidence>
<dbReference type="RefSeq" id="WP_380011670.1">
    <property type="nucleotide sequence ID" value="NZ_JBHLYR010000045.1"/>
</dbReference>
<organism evidence="3 4">
    <name type="scientific">Deinococcus oregonensis</name>
    <dbReference type="NCBI Taxonomy" id="1805970"/>
    <lineage>
        <taxon>Bacteria</taxon>
        <taxon>Thermotogati</taxon>
        <taxon>Deinococcota</taxon>
        <taxon>Deinococci</taxon>
        <taxon>Deinococcales</taxon>
        <taxon>Deinococcaceae</taxon>
        <taxon>Deinococcus</taxon>
    </lineage>
</organism>
<keyword evidence="1" id="KW-0812">Transmembrane</keyword>
<sequence>MNVVLTDTSGSASRSLSGYRKRFRIECLFRALKSKGFKLESTHMTLHVIVERLLCLLTLAYLWCVLVDVLKRAP</sequence>
<dbReference type="InterPro" id="IPR002559">
    <property type="entry name" value="Transposase_11"/>
</dbReference>
<protein>
    <submittedName>
        <fullName evidence="3">Transposase</fullName>
    </submittedName>
</protein>
<gene>
    <name evidence="3" type="ORF">ACFFLM_14795</name>
</gene>
<feature type="transmembrane region" description="Helical" evidence="1">
    <location>
        <begin position="49"/>
        <end position="70"/>
    </location>
</feature>
<comment type="caution">
    <text evidence="3">The sequence shown here is derived from an EMBL/GenBank/DDBJ whole genome shotgun (WGS) entry which is preliminary data.</text>
</comment>
<name>A0ABV6B0F9_9DEIO</name>
<accession>A0ABV6B0F9</accession>
<evidence type="ECO:0000256" key="1">
    <source>
        <dbReference type="SAM" id="Phobius"/>
    </source>
</evidence>
<dbReference type="Proteomes" id="UP001589733">
    <property type="component" value="Unassembled WGS sequence"/>
</dbReference>
<dbReference type="InterPro" id="IPR012337">
    <property type="entry name" value="RNaseH-like_sf"/>
</dbReference>
<keyword evidence="1" id="KW-1133">Transmembrane helix</keyword>
<keyword evidence="1" id="KW-0472">Membrane</keyword>
<dbReference type="Gene3D" id="3.90.350.10">
    <property type="entry name" value="Transposase Inhibitor Protein From Tn5, Chain A, domain 1"/>
    <property type="match status" value="1"/>
</dbReference>
<dbReference type="EMBL" id="JBHLYR010000045">
    <property type="protein sequence ID" value="MFB9993238.1"/>
    <property type="molecule type" value="Genomic_DNA"/>
</dbReference>